<organism evidence="1 2">
    <name type="scientific">Cetraspora pellucida</name>
    <dbReference type="NCBI Taxonomy" id="1433469"/>
    <lineage>
        <taxon>Eukaryota</taxon>
        <taxon>Fungi</taxon>
        <taxon>Fungi incertae sedis</taxon>
        <taxon>Mucoromycota</taxon>
        <taxon>Glomeromycotina</taxon>
        <taxon>Glomeromycetes</taxon>
        <taxon>Diversisporales</taxon>
        <taxon>Gigasporaceae</taxon>
        <taxon>Cetraspora</taxon>
    </lineage>
</organism>
<evidence type="ECO:0000313" key="1">
    <source>
        <dbReference type="EMBL" id="CAG8573320.1"/>
    </source>
</evidence>
<evidence type="ECO:0000313" key="2">
    <source>
        <dbReference type="Proteomes" id="UP000789759"/>
    </source>
</evidence>
<dbReference type="Proteomes" id="UP000789759">
    <property type="component" value="Unassembled WGS sequence"/>
</dbReference>
<gene>
    <name evidence="1" type="ORF">CPELLU_LOCUS5756</name>
</gene>
<proteinExistence type="predicted"/>
<dbReference type="EMBL" id="CAJVQA010003380">
    <property type="protein sequence ID" value="CAG8573320.1"/>
    <property type="molecule type" value="Genomic_DNA"/>
</dbReference>
<sequence>MIRKQTKTSKDESVEIVNEEEEISIADLMHKHDTNGKKW</sequence>
<comment type="caution">
    <text evidence="1">The sequence shown here is derived from an EMBL/GenBank/DDBJ whole genome shotgun (WGS) entry which is preliminary data.</text>
</comment>
<dbReference type="AlphaFoldDB" id="A0A9N9BMM3"/>
<reference evidence="1" key="1">
    <citation type="submission" date="2021-06" db="EMBL/GenBank/DDBJ databases">
        <authorList>
            <person name="Kallberg Y."/>
            <person name="Tangrot J."/>
            <person name="Rosling A."/>
        </authorList>
    </citation>
    <scope>NUCLEOTIDE SEQUENCE</scope>
    <source>
        <strain evidence="1">FL966</strain>
    </source>
</reference>
<keyword evidence="2" id="KW-1185">Reference proteome</keyword>
<name>A0A9N9BMM3_9GLOM</name>
<accession>A0A9N9BMM3</accession>
<protein>
    <submittedName>
        <fullName evidence="1">597_t:CDS:1</fullName>
    </submittedName>
</protein>